<dbReference type="Proteomes" id="UP000037510">
    <property type="component" value="Unassembled WGS sequence"/>
</dbReference>
<protein>
    <submittedName>
        <fullName evidence="2">Putative congenital dyserythropoietic anemia type I</fullName>
    </submittedName>
</protein>
<feature type="compositionally biased region" description="Basic and acidic residues" evidence="1">
    <location>
        <begin position="181"/>
        <end position="190"/>
    </location>
</feature>
<dbReference type="InterPro" id="IPR040031">
    <property type="entry name" value="Codanin-1"/>
</dbReference>
<dbReference type="PANTHER" id="PTHR28678:SF1">
    <property type="entry name" value="CODANIN-1"/>
    <property type="match status" value="1"/>
</dbReference>
<evidence type="ECO:0000313" key="3">
    <source>
        <dbReference type="Proteomes" id="UP000037510"/>
    </source>
</evidence>
<dbReference type="GO" id="GO:0005634">
    <property type="term" value="C:nucleus"/>
    <property type="evidence" value="ECO:0007669"/>
    <property type="project" value="TreeGrafter"/>
</dbReference>
<feature type="compositionally biased region" description="Basic and acidic residues" evidence="1">
    <location>
        <begin position="92"/>
        <end position="104"/>
    </location>
</feature>
<dbReference type="PANTHER" id="PTHR28678">
    <property type="entry name" value="CODANIN-1"/>
    <property type="match status" value="1"/>
</dbReference>
<organism evidence="2 3">
    <name type="scientific">Operophtera brumata</name>
    <name type="common">Winter moth</name>
    <name type="synonym">Phalaena brumata</name>
    <dbReference type="NCBI Taxonomy" id="104452"/>
    <lineage>
        <taxon>Eukaryota</taxon>
        <taxon>Metazoa</taxon>
        <taxon>Ecdysozoa</taxon>
        <taxon>Arthropoda</taxon>
        <taxon>Hexapoda</taxon>
        <taxon>Insecta</taxon>
        <taxon>Pterygota</taxon>
        <taxon>Neoptera</taxon>
        <taxon>Endopterygota</taxon>
        <taxon>Lepidoptera</taxon>
        <taxon>Glossata</taxon>
        <taxon>Ditrysia</taxon>
        <taxon>Geometroidea</taxon>
        <taxon>Geometridae</taxon>
        <taxon>Larentiinae</taxon>
        <taxon>Operophtera</taxon>
    </lineage>
</organism>
<accession>A0A0L7KVT7</accession>
<evidence type="ECO:0000313" key="2">
    <source>
        <dbReference type="EMBL" id="KOB67353.1"/>
    </source>
</evidence>
<dbReference type="AlphaFoldDB" id="A0A0L7KVT7"/>
<evidence type="ECO:0000256" key="1">
    <source>
        <dbReference type="SAM" id="MobiDB-lite"/>
    </source>
</evidence>
<proteinExistence type="predicted"/>
<dbReference type="STRING" id="104452.A0A0L7KVT7"/>
<reference evidence="2 3" key="1">
    <citation type="journal article" date="2015" name="Genome Biol. Evol.">
        <title>The genome of winter moth (Operophtera brumata) provides a genomic perspective on sexual dimorphism and phenology.</title>
        <authorList>
            <person name="Derks M.F."/>
            <person name="Smit S."/>
            <person name="Salis L."/>
            <person name="Schijlen E."/>
            <person name="Bossers A."/>
            <person name="Mateman C."/>
            <person name="Pijl A.S."/>
            <person name="de Ridder D."/>
            <person name="Groenen M.A."/>
            <person name="Visser M.E."/>
            <person name="Megens H.J."/>
        </authorList>
    </citation>
    <scope>NUCLEOTIDE SEQUENCE [LARGE SCALE GENOMIC DNA]</scope>
    <source>
        <strain evidence="2">WM2013NL</strain>
        <tissue evidence="2">Head and thorax</tissue>
    </source>
</reference>
<feature type="region of interest" description="Disordered" evidence="1">
    <location>
        <begin position="72"/>
        <end position="199"/>
    </location>
</feature>
<feature type="non-terminal residue" evidence="2">
    <location>
        <position position="449"/>
    </location>
</feature>
<dbReference type="GO" id="GO:0006325">
    <property type="term" value="P:chromatin organization"/>
    <property type="evidence" value="ECO:0007669"/>
    <property type="project" value="TreeGrafter"/>
</dbReference>
<dbReference type="EMBL" id="JTDY01005118">
    <property type="protein sequence ID" value="KOB67353.1"/>
    <property type="molecule type" value="Genomic_DNA"/>
</dbReference>
<feature type="compositionally biased region" description="Basic residues" evidence="1">
    <location>
        <begin position="111"/>
        <end position="121"/>
    </location>
</feature>
<comment type="caution">
    <text evidence="2">The sequence shown here is derived from an EMBL/GenBank/DDBJ whole genome shotgun (WGS) entry which is preliminary data.</text>
</comment>
<gene>
    <name evidence="2" type="ORF">OBRU01_17551</name>
</gene>
<feature type="region of interest" description="Disordered" evidence="1">
    <location>
        <begin position="287"/>
        <end position="309"/>
    </location>
</feature>
<sequence>MPHTIIESVLTGKLDSMLLIKWLNNEAIEDDCIVLSCKRSGFVACFLSYLRNQTDSILLTNSNAVQILQNSTPDKALSSRQKHHRSISEPTSDERDSVSVKTEKSQSPNRDRKRPGRRVKTKLFSEDHKDGNISVSSDESRLSNSIDRMAITSTPLKNSGKVSEYSNRSLSSPLTPQNFSKDGERCDTPRLSHRHSRSHEKSCLGDFIVTATKSSKKKPKMSVSNETEERIELDLSNSEMFPEIGARKSSSLRGEKKRIKPTNIDTSQKSISLNSFNSECFQQPSSISHEENSAFKHQKFQPKETSNSFEAERNILKQERHKLMEKFNILNTATPQKVSTMPQIKINQKESIEINQSYVKADVTKILLKDKVDLLIDIYDNLLKNNLILSVITEIYFLISIVISKQVEDDYINTESKLKDNNIEYLLKSIHNSSYFAIKSLWNIRTTLE</sequence>
<keyword evidence="3" id="KW-1185">Reference proteome</keyword>
<name>A0A0L7KVT7_OPEBR</name>
<feature type="compositionally biased region" description="Polar residues" evidence="1">
    <location>
        <begin position="133"/>
        <end position="180"/>
    </location>
</feature>